<protein>
    <recommendedName>
        <fullName evidence="2 5">Elongation factor Ts</fullName>
        <shortName evidence="5">EF-Ts</shortName>
    </recommendedName>
</protein>
<dbReference type="CDD" id="cd14275">
    <property type="entry name" value="UBA_EF-Ts"/>
    <property type="match status" value="1"/>
</dbReference>
<dbReference type="SUPFAM" id="SSF46934">
    <property type="entry name" value="UBA-like"/>
    <property type="match status" value="1"/>
</dbReference>
<dbReference type="AlphaFoldDB" id="A0A0G1T2Z9"/>
<reference evidence="7 8" key="1">
    <citation type="journal article" date="2015" name="Nature">
        <title>rRNA introns, odd ribosomes, and small enigmatic genomes across a large radiation of phyla.</title>
        <authorList>
            <person name="Brown C.T."/>
            <person name="Hug L.A."/>
            <person name="Thomas B.C."/>
            <person name="Sharon I."/>
            <person name="Castelle C.J."/>
            <person name="Singh A."/>
            <person name="Wilkins M.J."/>
            <person name="Williams K.H."/>
            <person name="Banfield J.F."/>
        </authorList>
    </citation>
    <scope>NUCLEOTIDE SEQUENCE [LARGE SCALE GENOMIC DNA]</scope>
</reference>
<dbReference type="FunFam" id="1.10.8.10:FF:000001">
    <property type="entry name" value="Elongation factor Ts"/>
    <property type="match status" value="1"/>
</dbReference>
<evidence type="ECO:0000259" key="6">
    <source>
        <dbReference type="Pfam" id="PF00889"/>
    </source>
</evidence>
<proteinExistence type="inferred from homology"/>
<organism evidence="7 8">
    <name type="scientific">Candidatus Giovannonibacteria bacterium GW2011_GWB1_47_6b</name>
    <dbReference type="NCBI Taxonomy" id="1618655"/>
    <lineage>
        <taxon>Bacteria</taxon>
        <taxon>Candidatus Giovannoniibacteriota</taxon>
    </lineage>
</organism>
<comment type="subcellular location">
    <subcellularLocation>
        <location evidence="5">Cytoplasm</location>
    </subcellularLocation>
</comment>
<feature type="region of interest" description="Involved in Mg(2+) ion dislocation from EF-Tu" evidence="5">
    <location>
        <begin position="78"/>
        <end position="81"/>
    </location>
</feature>
<dbReference type="InterPro" id="IPR001816">
    <property type="entry name" value="Transl_elong_EFTs/EF1B"/>
</dbReference>
<evidence type="ECO:0000313" key="8">
    <source>
        <dbReference type="Proteomes" id="UP000034682"/>
    </source>
</evidence>
<evidence type="ECO:0000256" key="2">
    <source>
        <dbReference type="ARBA" id="ARBA00016956"/>
    </source>
</evidence>
<evidence type="ECO:0000256" key="4">
    <source>
        <dbReference type="ARBA" id="ARBA00022917"/>
    </source>
</evidence>
<feature type="domain" description="Translation elongation factor EFTs/EF1B dimerisation" evidence="6">
    <location>
        <begin position="69"/>
        <end position="146"/>
    </location>
</feature>
<comment type="function">
    <text evidence="5">Associates with the EF-Tu.GDP complex and induces the exchange of GDP to GTP. It remains bound to the aminoacyl-tRNA.EF-Tu.GTP complex up to the GTP hydrolysis stage on the ribosome.</text>
</comment>
<dbReference type="HAMAP" id="MF_00050">
    <property type="entry name" value="EF_Ts"/>
    <property type="match status" value="1"/>
</dbReference>
<keyword evidence="4 5" id="KW-0648">Protein biosynthesis</keyword>
<dbReference type="Gene3D" id="3.30.479.20">
    <property type="entry name" value="Elongation factor Ts, dimerisation domain"/>
    <property type="match status" value="1"/>
</dbReference>
<dbReference type="GO" id="GO:0005737">
    <property type="term" value="C:cytoplasm"/>
    <property type="evidence" value="ECO:0007669"/>
    <property type="project" value="UniProtKB-SubCell"/>
</dbReference>
<evidence type="ECO:0000256" key="5">
    <source>
        <dbReference type="HAMAP-Rule" id="MF_00050"/>
    </source>
</evidence>
<evidence type="ECO:0000256" key="1">
    <source>
        <dbReference type="ARBA" id="ARBA00005532"/>
    </source>
</evidence>
<dbReference type="InterPro" id="IPR014039">
    <property type="entry name" value="Transl_elong_EFTs/EF1B_dimer"/>
</dbReference>
<dbReference type="Gene3D" id="1.10.8.10">
    <property type="entry name" value="DNA helicase RuvA subunit, C-terminal domain"/>
    <property type="match status" value="1"/>
</dbReference>
<keyword evidence="3 5" id="KW-0251">Elongation factor</keyword>
<dbReference type="SUPFAM" id="SSF54713">
    <property type="entry name" value="Elongation factor Ts (EF-Ts), dimerisation domain"/>
    <property type="match status" value="1"/>
</dbReference>
<dbReference type="Pfam" id="PF00889">
    <property type="entry name" value="EF_TS"/>
    <property type="match status" value="1"/>
</dbReference>
<dbReference type="NCBIfam" id="TIGR00116">
    <property type="entry name" value="tsf"/>
    <property type="match status" value="1"/>
</dbReference>
<comment type="similarity">
    <text evidence="1 5">Belongs to the EF-Ts family.</text>
</comment>
<dbReference type="Proteomes" id="UP000034682">
    <property type="component" value="Unassembled WGS sequence"/>
</dbReference>
<dbReference type="PANTHER" id="PTHR11741:SF0">
    <property type="entry name" value="ELONGATION FACTOR TS, MITOCHONDRIAL"/>
    <property type="match status" value="1"/>
</dbReference>
<accession>A0A0G1T2Z9</accession>
<dbReference type="PANTHER" id="PTHR11741">
    <property type="entry name" value="ELONGATION FACTOR TS"/>
    <property type="match status" value="1"/>
</dbReference>
<comment type="caution">
    <text evidence="7">The sequence shown here is derived from an EMBL/GenBank/DDBJ whole genome shotgun (WGS) entry which is preliminary data.</text>
</comment>
<dbReference type="InterPro" id="IPR018101">
    <property type="entry name" value="Transl_elong_Ts_CS"/>
</dbReference>
<dbReference type="GO" id="GO:0003746">
    <property type="term" value="F:translation elongation factor activity"/>
    <property type="evidence" value="ECO:0007669"/>
    <property type="project" value="UniProtKB-UniRule"/>
</dbReference>
<dbReference type="InterPro" id="IPR036402">
    <property type="entry name" value="EF-Ts_dimer_sf"/>
</dbReference>
<evidence type="ECO:0000256" key="3">
    <source>
        <dbReference type="ARBA" id="ARBA00022768"/>
    </source>
</evidence>
<name>A0A0G1T2Z9_9BACT</name>
<dbReference type="PROSITE" id="PS01126">
    <property type="entry name" value="EF_TS_1"/>
    <property type="match status" value="1"/>
</dbReference>
<dbReference type="InterPro" id="IPR009060">
    <property type="entry name" value="UBA-like_sf"/>
</dbReference>
<keyword evidence="5" id="KW-0963">Cytoplasm</keyword>
<gene>
    <name evidence="5" type="primary">tsf</name>
    <name evidence="7" type="ORF">UY02_C0033G0019</name>
</gene>
<evidence type="ECO:0000313" key="7">
    <source>
        <dbReference type="EMBL" id="KKU76092.1"/>
    </source>
</evidence>
<sequence>MTAGDVQKLREITGAGVMECKKALEDAGGDFDKATEFINERGLIKAEKKAGRTTGAAILETYVHNNRVGVLLELQCETDFVVRSQPFRELAHDLVMHIAAMNPSDVSGLLQQPFIRDEKLSVDALIKGVIAKTGENIKIGRFCRYEL</sequence>
<dbReference type="EMBL" id="LCOK01000033">
    <property type="protein sequence ID" value="KKU76092.1"/>
    <property type="molecule type" value="Genomic_DNA"/>
</dbReference>